<dbReference type="RefSeq" id="WP_344700359.1">
    <property type="nucleotide sequence ID" value="NZ_BAABBM010000001.1"/>
</dbReference>
<evidence type="ECO:0000256" key="1">
    <source>
        <dbReference type="SAM" id="MobiDB-lite"/>
    </source>
</evidence>
<gene>
    <name evidence="3" type="ORF">GCM10022276_28500</name>
</gene>
<organism evidence="3 4">
    <name type="scientific">Sphingomonas limnosediminicola</name>
    <dbReference type="NCBI Taxonomy" id="940133"/>
    <lineage>
        <taxon>Bacteria</taxon>
        <taxon>Pseudomonadati</taxon>
        <taxon>Pseudomonadota</taxon>
        <taxon>Alphaproteobacteria</taxon>
        <taxon>Sphingomonadales</taxon>
        <taxon>Sphingomonadaceae</taxon>
        <taxon>Sphingomonas</taxon>
    </lineage>
</organism>
<name>A0ABP7LVI5_9SPHN</name>
<evidence type="ECO:0000313" key="4">
    <source>
        <dbReference type="Proteomes" id="UP001500827"/>
    </source>
</evidence>
<feature type="region of interest" description="Disordered" evidence="1">
    <location>
        <begin position="11"/>
        <end position="39"/>
    </location>
</feature>
<sequence>MMMLIAAAVAAAQPAPAATTTPPPHAHAQHQQMGHMRMSEKEMADCHKCCEEMMAKMHKGHAEHSGHKS</sequence>
<keyword evidence="4" id="KW-1185">Reference proteome</keyword>
<dbReference type="EMBL" id="BAABBM010000001">
    <property type="protein sequence ID" value="GAA3908468.1"/>
    <property type="molecule type" value="Genomic_DNA"/>
</dbReference>
<accession>A0ABP7LVI5</accession>
<keyword evidence="2" id="KW-0732">Signal</keyword>
<comment type="caution">
    <text evidence="3">The sequence shown here is derived from an EMBL/GenBank/DDBJ whole genome shotgun (WGS) entry which is preliminary data.</text>
</comment>
<proteinExistence type="predicted"/>
<evidence type="ECO:0000313" key="3">
    <source>
        <dbReference type="EMBL" id="GAA3908468.1"/>
    </source>
</evidence>
<feature type="chain" id="PRO_5047203563" evidence="2">
    <location>
        <begin position="18"/>
        <end position="69"/>
    </location>
</feature>
<protein>
    <submittedName>
        <fullName evidence="3">Uncharacterized protein</fullName>
    </submittedName>
</protein>
<feature type="signal peptide" evidence="2">
    <location>
        <begin position="1"/>
        <end position="17"/>
    </location>
</feature>
<evidence type="ECO:0000256" key="2">
    <source>
        <dbReference type="SAM" id="SignalP"/>
    </source>
</evidence>
<dbReference type="Proteomes" id="UP001500827">
    <property type="component" value="Unassembled WGS sequence"/>
</dbReference>
<feature type="compositionally biased region" description="Low complexity" evidence="1">
    <location>
        <begin position="11"/>
        <end position="20"/>
    </location>
</feature>
<reference evidence="4" key="1">
    <citation type="journal article" date="2019" name="Int. J. Syst. Evol. Microbiol.">
        <title>The Global Catalogue of Microorganisms (GCM) 10K type strain sequencing project: providing services to taxonomists for standard genome sequencing and annotation.</title>
        <authorList>
            <consortium name="The Broad Institute Genomics Platform"/>
            <consortium name="The Broad Institute Genome Sequencing Center for Infectious Disease"/>
            <person name="Wu L."/>
            <person name="Ma J."/>
        </authorList>
    </citation>
    <scope>NUCLEOTIDE SEQUENCE [LARGE SCALE GENOMIC DNA]</scope>
    <source>
        <strain evidence="4">JCM 17543</strain>
    </source>
</reference>